<dbReference type="PANTHER" id="PTHR37945">
    <property type="entry name" value="EXTRACELLULAR TUNGSTATE BINDING PROTEIN"/>
    <property type="match status" value="1"/>
</dbReference>
<dbReference type="SUPFAM" id="SSF53850">
    <property type="entry name" value="Periplasmic binding protein-like II"/>
    <property type="match status" value="1"/>
</dbReference>
<gene>
    <name evidence="3" type="ORF">ADN00_12165</name>
</gene>
<accession>A0A0P6X423</accession>
<protein>
    <submittedName>
        <fullName evidence="3">Tungsten ABC transporter substrate-binding protein</fullName>
    </submittedName>
</protein>
<organism evidence="3 4">
    <name type="scientific">Ornatilinea apprima</name>
    <dbReference type="NCBI Taxonomy" id="1134406"/>
    <lineage>
        <taxon>Bacteria</taxon>
        <taxon>Bacillati</taxon>
        <taxon>Chloroflexota</taxon>
        <taxon>Anaerolineae</taxon>
        <taxon>Anaerolineales</taxon>
        <taxon>Anaerolineaceae</taxon>
        <taxon>Ornatilinea</taxon>
    </lineage>
</organism>
<proteinExistence type="predicted"/>
<name>A0A0P6X423_9CHLR</name>
<dbReference type="STRING" id="1134406.ADN00_12165"/>
<dbReference type="Gene3D" id="3.40.190.10">
    <property type="entry name" value="Periplasmic binding protein-like II"/>
    <property type="match status" value="2"/>
</dbReference>
<dbReference type="PATRIC" id="fig|1134406.4.peg.3909"/>
<dbReference type="PANTHER" id="PTHR37945:SF1">
    <property type="entry name" value="EXTRACELLULAR TUNGSTATE BINDING PROTEIN"/>
    <property type="match status" value="1"/>
</dbReference>
<reference evidence="3 4" key="1">
    <citation type="submission" date="2015-07" db="EMBL/GenBank/DDBJ databases">
        <title>Genome sequence of Ornatilinea apprima DSM 23815.</title>
        <authorList>
            <person name="Hemp J."/>
            <person name="Ward L.M."/>
            <person name="Pace L.A."/>
            <person name="Fischer W.W."/>
        </authorList>
    </citation>
    <scope>NUCLEOTIDE SEQUENCE [LARGE SCALE GENOMIC DNA]</scope>
    <source>
        <strain evidence="3 4">P3M-1</strain>
    </source>
</reference>
<dbReference type="AlphaFoldDB" id="A0A0P6X423"/>
<feature type="chain" id="PRO_5006132822" evidence="1">
    <location>
        <begin position="22"/>
        <end position="288"/>
    </location>
</feature>
<evidence type="ECO:0000313" key="4">
    <source>
        <dbReference type="Proteomes" id="UP000050417"/>
    </source>
</evidence>
<dbReference type="Pfam" id="PF12849">
    <property type="entry name" value="PBP_like_2"/>
    <property type="match status" value="1"/>
</dbReference>
<dbReference type="EMBL" id="LGCL01000026">
    <property type="protein sequence ID" value="KPL76174.1"/>
    <property type="molecule type" value="Genomic_DNA"/>
</dbReference>
<dbReference type="Proteomes" id="UP000050417">
    <property type="component" value="Unassembled WGS sequence"/>
</dbReference>
<keyword evidence="1" id="KW-0732">Signal</keyword>
<evidence type="ECO:0000313" key="3">
    <source>
        <dbReference type="EMBL" id="KPL76174.1"/>
    </source>
</evidence>
<feature type="domain" description="PBP" evidence="2">
    <location>
        <begin position="30"/>
        <end position="256"/>
    </location>
</feature>
<keyword evidence="4" id="KW-1185">Reference proteome</keyword>
<evidence type="ECO:0000259" key="2">
    <source>
        <dbReference type="Pfam" id="PF12849"/>
    </source>
</evidence>
<dbReference type="InterPro" id="IPR052738">
    <property type="entry name" value="ABC-Tungstate_binding"/>
</dbReference>
<dbReference type="InterPro" id="IPR024370">
    <property type="entry name" value="PBP_domain"/>
</dbReference>
<comment type="caution">
    <text evidence="3">The sequence shown here is derived from an EMBL/GenBank/DDBJ whole genome shotgun (WGS) entry which is preliminary data.</text>
</comment>
<sequence length="288" mass="30950">MKKFISVLLILMMVYAAGCNAVVPTEAAAPATENSELILATTTSTRDSGLLDTLLPMFQEQTGYQVKMVAVGTGQALQMGQEGNADVLLVHAPASEKEFMQNGFGQRRDLVMHNDFVMVGPVDDPAGIKGLATAAEAMAKIASSKAVFVSRGDDSGTHKMELNLWNKAGVEPAGQWYLETGQGMGETLRVASEKIGYTITDRATYLAQRDTLELEILVEGDASLLNIYSVIVVNTEKWPEINEDGANAFADFLTAEDTQKAIAEFGVKDFGQPLFFPDAGKDEASLGQ</sequence>
<feature type="signal peptide" evidence="1">
    <location>
        <begin position="1"/>
        <end position="21"/>
    </location>
</feature>
<evidence type="ECO:0000256" key="1">
    <source>
        <dbReference type="SAM" id="SignalP"/>
    </source>
</evidence>